<proteinExistence type="predicted"/>
<keyword evidence="3" id="KW-1185">Reference proteome</keyword>
<name>A0AAV9JM09_9PEZI</name>
<gene>
    <name evidence="2" type="ORF">LTR36_001777</name>
</gene>
<dbReference type="EMBL" id="JAVFHQ010000014">
    <property type="protein sequence ID" value="KAK4546560.1"/>
    <property type="molecule type" value="Genomic_DNA"/>
</dbReference>
<feature type="region of interest" description="Disordered" evidence="1">
    <location>
        <begin position="1"/>
        <end position="66"/>
    </location>
</feature>
<evidence type="ECO:0000313" key="3">
    <source>
        <dbReference type="Proteomes" id="UP001324427"/>
    </source>
</evidence>
<evidence type="ECO:0000256" key="1">
    <source>
        <dbReference type="SAM" id="MobiDB-lite"/>
    </source>
</evidence>
<dbReference type="Gene3D" id="2.30.30.700">
    <property type="entry name" value="SLA1 homology domain 1"/>
    <property type="match status" value="1"/>
</dbReference>
<dbReference type="AlphaFoldDB" id="A0AAV9JM09"/>
<feature type="compositionally biased region" description="Low complexity" evidence="1">
    <location>
        <begin position="1"/>
        <end position="17"/>
    </location>
</feature>
<reference evidence="2 3" key="1">
    <citation type="submission" date="2021-11" db="EMBL/GenBank/DDBJ databases">
        <title>Black yeast isolated from Biological Soil Crust.</title>
        <authorList>
            <person name="Kurbessoian T."/>
        </authorList>
    </citation>
    <scope>NUCLEOTIDE SEQUENCE [LARGE SCALE GENOMIC DNA]</scope>
    <source>
        <strain evidence="2 3">CCFEE 5522</strain>
    </source>
</reference>
<organism evidence="2 3">
    <name type="scientific">Oleoguttula mirabilis</name>
    <dbReference type="NCBI Taxonomy" id="1507867"/>
    <lineage>
        <taxon>Eukaryota</taxon>
        <taxon>Fungi</taxon>
        <taxon>Dikarya</taxon>
        <taxon>Ascomycota</taxon>
        <taxon>Pezizomycotina</taxon>
        <taxon>Dothideomycetes</taxon>
        <taxon>Dothideomycetidae</taxon>
        <taxon>Mycosphaerellales</taxon>
        <taxon>Teratosphaeriaceae</taxon>
        <taxon>Oleoguttula</taxon>
    </lineage>
</organism>
<protein>
    <submittedName>
        <fullName evidence="2">Uncharacterized protein</fullName>
    </submittedName>
</protein>
<dbReference type="Proteomes" id="UP001324427">
    <property type="component" value="Unassembled WGS sequence"/>
</dbReference>
<accession>A0AAV9JM09</accession>
<comment type="caution">
    <text evidence="2">The sequence shown here is derived from an EMBL/GenBank/DDBJ whole genome shotgun (WGS) entry which is preliminary data.</text>
</comment>
<feature type="compositionally biased region" description="Polar residues" evidence="1">
    <location>
        <begin position="26"/>
        <end position="41"/>
    </location>
</feature>
<sequence>MPPKSSALSAAMAASISKGVDKSITRRQPASTPSPTASTNVDMREAPVGLATPPPSAKKDPPDMHSLPELADQYVLRVSTIEQVEYLNARKFCVKPACWKRWTASDYASFADDLRQQFDPVSLARQRGIPVDEVQQVFSAIVCNPLYDAAEATRRGEEGMQQIFDLYNKYGTPSRVHGKDGAKRIKGELAGIEQGVVVITGTTTGNKYKLPAEQLSEADLEYLEATVTGGEMELLRVGVTNASRDVVMLG</sequence>
<evidence type="ECO:0000313" key="2">
    <source>
        <dbReference type="EMBL" id="KAK4546560.1"/>
    </source>
</evidence>